<dbReference type="AlphaFoldDB" id="A0A0E9Y0C7"/>
<protein>
    <submittedName>
        <fullName evidence="1">Uncharacterized protein</fullName>
    </submittedName>
</protein>
<organism evidence="1">
    <name type="scientific">Anguilla anguilla</name>
    <name type="common">European freshwater eel</name>
    <name type="synonym">Muraena anguilla</name>
    <dbReference type="NCBI Taxonomy" id="7936"/>
    <lineage>
        <taxon>Eukaryota</taxon>
        <taxon>Metazoa</taxon>
        <taxon>Chordata</taxon>
        <taxon>Craniata</taxon>
        <taxon>Vertebrata</taxon>
        <taxon>Euteleostomi</taxon>
        <taxon>Actinopterygii</taxon>
        <taxon>Neopterygii</taxon>
        <taxon>Teleostei</taxon>
        <taxon>Anguilliformes</taxon>
        <taxon>Anguillidae</taxon>
        <taxon>Anguilla</taxon>
    </lineage>
</organism>
<evidence type="ECO:0000313" key="1">
    <source>
        <dbReference type="EMBL" id="JAI07566.1"/>
    </source>
</evidence>
<sequence>MLVLEPLFPNRLSWSFRKVTTWSCISGRVTMAWAGTLAR</sequence>
<reference evidence="1" key="2">
    <citation type="journal article" date="2015" name="Fish Shellfish Immunol.">
        <title>Early steps in the European eel (Anguilla anguilla)-Vibrio vulnificus interaction in the gills: Role of the RtxA13 toxin.</title>
        <authorList>
            <person name="Callol A."/>
            <person name="Pajuelo D."/>
            <person name="Ebbesson L."/>
            <person name="Teles M."/>
            <person name="MacKenzie S."/>
            <person name="Amaro C."/>
        </authorList>
    </citation>
    <scope>NUCLEOTIDE SEQUENCE</scope>
</reference>
<name>A0A0E9Y0C7_ANGAN</name>
<dbReference type="EMBL" id="GBXM01001012">
    <property type="protein sequence ID" value="JAI07566.1"/>
    <property type="molecule type" value="Transcribed_RNA"/>
</dbReference>
<reference evidence="1" key="1">
    <citation type="submission" date="2014-11" db="EMBL/GenBank/DDBJ databases">
        <authorList>
            <person name="Amaro Gonzalez C."/>
        </authorList>
    </citation>
    <scope>NUCLEOTIDE SEQUENCE</scope>
</reference>
<proteinExistence type="predicted"/>
<accession>A0A0E9Y0C7</accession>